<feature type="transmembrane region" description="Helical" evidence="3">
    <location>
        <begin position="32"/>
        <end position="54"/>
    </location>
</feature>
<evidence type="ECO:0000313" key="6">
    <source>
        <dbReference type="Proteomes" id="UP000694393"/>
    </source>
</evidence>
<dbReference type="InterPro" id="IPR050828">
    <property type="entry name" value="C-type_lectin/matrix_domain"/>
</dbReference>
<evidence type="ECO:0000256" key="1">
    <source>
        <dbReference type="ARBA" id="ARBA00004401"/>
    </source>
</evidence>
<dbReference type="InterPro" id="IPR016187">
    <property type="entry name" value="CTDL_fold"/>
</dbReference>
<evidence type="ECO:0000313" key="5">
    <source>
        <dbReference type="Ensembl" id="ENSPCEP00000011972.1"/>
    </source>
</evidence>
<reference evidence="5" key="2">
    <citation type="submission" date="2025-09" db="UniProtKB">
        <authorList>
            <consortium name="Ensembl"/>
        </authorList>
    </citation>
    <scope>IDENTIFICATION</scope>
</reference>
<organism evidence="5 6">
    <name type="scientific">Pelusios castaneus</name>
    <name type="common">West African mud turtle</name>
    <dbReference type="NCBI Taxonomy" id="367368"/>
    <lineage>
        <taxon>Eukaryota</taxon>
        <taxon>Metazoa</taxon>
        <taxon>Chordata</taxon>
        <taxon>Craniata</taxon>
        <taxon>Vertebrata</taxon>
        <taxon>Euteleostomi</taxon>
        <taxon>Archelosauria</taxon>
        <taxon>Testudinata</taxon>
        <taxon>Testudines</taxon>
        <taxon>Pleurodira</taxon>
        <taxon>Pelomedusidae</taxon>
        <taxon>Pelusios</taxon>
    </lineage>
</organism>
<dbReference type="InterPro" id="IPR016186">
    <property type="entry name" value="C-type_lectin-like/link_sf"/>
</dbReference>
<accession>A0A8C8RYP8</accession>
<evidence type="ECO:0000259" key="4">
    <source>
        <dbReference type="PROSITE" id="PS50041"/>
    </source>
</evidence>
<keyword evidence="3" id="KW-0472">Membrane</keyword>
<keyword evidence="6" id="KW-1185">Reference proteome</keyword>
<reference evidence="5" key="1">
    <citation type="submission" date="2025-08" db="UniProtKB">
        <authorList>
            <consortium name="Ensembl"/>
        </authorList>
    </citation>
    <scope>IDENTIFICATION</scope>
</reference>
<dbReference type="InterPro" id="IPR033992">
    <property type="entry name" value="NKR-like_CTLD"/>
</dbReference>
<proteinExistence type="predicted"/>
<evidence type="ECO:0000256" key="2">
    <source>
        <dbReference type="ARBA" id="ARBA00022734"/>
    </source>
</evidence>
<keyword evidence="2" id="KW-0430">Lectin</keyword>
<dbReference type="PANTHER" id="PTHR45710:SF35">
    <property type="entry name" value="C-TYPE LECTIN DOMAIN FAMILY 2 MEMBER D"/>
    <property type="match status" value="1"/>
</dbReference>
<dbReference type="GO" id="GO:0005886">
    <property type="term" value="C:plasma membrane"/>
    <property type="evidence" value="ECO:0007669"/>
    <property type="project" value="UniProtKB-SubCell"/>
</dbReference>
<sequence length="133" mass="14634">MPGSAISPSGTLMDLSMAGWRSRMKLWARRRAVRRVVLNLILIIIIIILVILLAQPAKKHEPSPPAPACSVAACPDGWVGYQGKCYYFSEVEADWTSSQSNCSAHGASLAGIDSLQEMDFMMRYKGPSDYWIG</sequence>
<dbReference type="SUPFAM" id="SSF56436">
    <property type="entry name" value="C-type lectin-like"/>
    <property type="match status" value="1"/>
</dbReference>
<protein>
    <recommendedName>
        <fullName evidence="4">C-type lectin domain-containing protein</fullName>
    </recommendedName>
</protein>
<dbReference type="PANTHER" id="PTHR45710">
    <property type="entry name" value="C-TYPE LECTIN DOMAIN-CONTAINING PROTEIN 180"/>
    <property type="match status" value="1"/>
</dbReference>
<keyword evidence="3" id="KW-0812">Transmembrane</keyword>
<dbReference type="AlphaFoldDB" id="A0A8C8RYP8"/>
<dbReference type="PROSITE" id="PS50041">
    <property type="entry name" value="C_TYPE_LECTIN_2"/>
    <property type="match status" value="1"/>
</dbReference>
<dbReference type="GO" id="GO:0030246">
    <property type="term" value="F:carbohydrate binding"/>
    <property type="evidence" value="ECO:0007669"/>
    <property type="project" value="UniProtKB-KW"/>
</dbReference>
<dbReference type="InterPro" id="IPR001304">
    <property type="entry name" value="C-type_lectin-like"/>
</dbReference>
<dbReference type="Ensembl" id="ENSPCET00000012384.1">
    <property type="protein sequence ID" value="ENSPCEP00000011972.1"/>
    <property type="gene ID" value="ENSPCEG00000009528.1"/>
</dbReference>
<keyword evidence="3" id="KW-1133">Transmembrane helix</keyword>
<feature type="domain" description="C-type lectin" evidence="4">
    <location>
        <begin position="81"/>
        <end position="133"/>
    </location>
</feature>
<dbReference type="CDD" id="cd03593">
    <property type="entry name" value="CLECT_NK_receptors_like"/>
    <property type="match status" value="1"/>
</dbReference>
<dbReference type="Proteomes" id="UP000694393">
    <property type="component" value="Unplaced"/>
</dbReference>
<comment type="subcellular location">
    <subcellularLocation>
        <location evidence="1">Cell membrane</location>
        <topology evidence="1">Single-pass type II membrane protein</topology>
    </subcellularLocation>
</comment>
<dbReference type="Gene3D" id="3.10.100.10">
    <property type="entry name" value="Mannose-Binding Protein A, subunit A"/>
    <property type="match status" value="1"/>
</dbReference>
<evidence type="ECO:0000256" key="3">
    <source>
        <dbReference type="SAM" id="Phobius"/>
    </source>
</evidence>
<name>A0A8C8RYP8_9SAUR</name>